<evidence type="ECO:0000256" key="1">
    <source>
        <dbReference type="SAM" id="MobiDB-lite"/>
    </source>
</evidence>
<sequence length="639" mass="69418">MACTTADDSKSFRTMITPRDFTEIIHYPSEDDGATTPIEPNTPSEDVSAPESVRTFQNKKSSTICIFTSSGSMTQSAAGFIAGQPLSIIEDLRDRAAARRERPGTSRQTSHAFFGRERTGNNPSPLSHTAALDGINESSSVSFSSPASRSSTVAHAALKRNLSRQRNRNIVSPKRSSSRTAKHTPSASITSMASASSAASAPPTKTSSSAKSHVPGHARSISSTSIPVAYGQSSEFSRLWIGCLSKEGGVEVPVWLEDSVSEGCYDDFCHLVLWPALHYAVPDALETRLFHESASYKQYANANWAFTQRIGEVWKGDVVWVNDYYLMLVPLILRSSGLIRNTAPGFSLTLPFHPQRDKPKGPRPPLPPVVVDITAPSVPPDGLPPSSPSSIRWNSLRQHVFPPLKSTHSQQSSSPSTTSISTQATSRTGHAKQSSKFAQRLVFRNVVDQAKQVMVDEIQQFTHDIQRACMAAYHIELPPSVKSRIDPLHIPVDSTLSLPFISSTNLTVGGITRSANSSRSDLQQPSVSLSIAAGRVRPLYQTLINHAGPFADGSYPLPQLPLESLVISTLLIPFLTTDSASATEEDRWLSIEAFQIVVKTWNPTTEFVAAERSMWCVQAALSSPPPSAHSYSDHPVVNH</sequence>
<dbReference type="PANTHER" id="PTHR10788">
    <property type="entry name" value="TREHALOSE-6-PHOSPHATE SYNTHASE"/>
    <property type="match status" value="1"/>
</dbReference>
<dbReference type="Gene3D" id="3.40.50.2000">
    <property type="entry name" value="Glycogen Phosphorylase B"/>
    <property type="match status" value="1"/>
</dbReference>
<dbReference type="AlphaFoldDB" id="A0A9W9B028"/>
<feature type="compositionally biased region" description="Low complexity" evidence="1">
    <location>
        <begin position="406"/>
        <end position="428"/>
    </location>
</feature>
<protein>
    <submittedName>
        <fullName evidence="2">Glycosyltransferase family 20-domain-containing protein</fullName>
    </submittedName>
</protein>
<proteinExistence type="predicted"/>
<feature type="compositionally biased region" description="Low complexity" evidence="1">
    <location>
        <begin position="138"/>
        <end position="151"/>
    </location>
</feature>
<feature type="region of interest" description="Disordered" evidence="1">
    <location>
        <begin position="28"/>
        <end position="55"/>
    </location>
</feature>
<dbReference type="GO" id="GO:0005829">
    <property type="term" value="C:cytosol"/>
    <property type="evidence" value="ECO:0007669"/>
    <property type="project" value="TreeGrafter"/>
</dbReference>
<dbReference type="EMBL" id="JANVFS010000002">
    <property type="protein sequence ID" value="KAJ4494807.1"/>
    <property type="molecule type" value="Genomic_DNA"/>
</dbReference>
<dbReference type="SUPFAM" id="SSF53756">
    <property type="entry name" value="UDP-Glycosyltransferase/glycogen phosphorylase"/>
    <property type="match status" value="1"/>
</dbReference>
<reference evidence="2" key="2">
    <citation type="journal article" date="2023" name="Proc. Natl. Acad. Sci. U.S.A.">
        <title>A global phylogenomic analysis of the shiitake genus Lentinula.</title>
        <authorList>
            <person name="Sierra-Patev S."/>
            <person name="Min B."/>
            <person name="Naranjo-Ortiz M."/>
            <person name="Looney B."/>
            <person name="Konkel Z."/>
            <person name="Slot J.C."/>
            <person name="Sakamoto Y."/>
            <person name="Steenwyk J.L."/>
            <person name="Rokas A."/>
            <person name="Carro J."/>
            <person name="Camarero S."/>
            <person name="Ferreira P."/>
            <person name="Molpeceres G."/>
            <person name="Ruiz-Duenas F.J."/>
            <person name="Serrano A."/>
            <person name="Henrissat B."/>
            <person name="Drula E."/>
            <person name="Hughes K.W."/>
            <person name="Mata J.L."/>
            <person name="Ishikawa N.K."/>
            <person name="Vargas-Isla R."/>
            <person name="Ushijima S."/>
            <person name="Smith C.A."/>
            <person name="Donoghue J."/>
            <person name="Ahrendt S."/>
            <person name="Andreopoulos W."/>
            <person name="He G."/>
            <person name="LaButti K."/>
            <person name="Lipzen A."/>
            <person name="Ng V."/>
            <person name="Riley R."/>
            <person name="Sandor L."/>
            <person name="Barry K."/>
            <person name="Martinez A.T."/>
            <person name="Xiao Y."/>
            <person name="Gibbons J.G."/>
            <person name="Terashima K."/>
            <person name="Grigoriev I.V."/>
            <person name="Hibbett D."/>
        </authorList>
    </citation>
    <scope>NUCLEOTIDE SEQUENCE</scope>
    <source>
        <strain evidence="2">Sp2 HRB7682 ss15</strain>
    </source>
</reference>
<organism evidence="2 3">
    <name type="scientific">Lentinula lateritia</name>
    <dbReference type="NCBI Taxonomy" id="40482"/>
    <lineage>
        <taxon>Eukaryota</taxon>
        <taxon>Fungi</taxon>
        <taxon>Dikarya</taxon>
        <taxon>Basidiomycota</taxon>
        <taxon>Agaricomycotina</taxon>
        <taxon>Agaricomycetes</taxon>
        <taxon>Agaricomycetidae</taxon>
        <taxon>Agaricales</taxon>
        <taxon>Marasmiineae</taxon>
        <taxon>Omphalotaceae</taxon>
        <taxon>Lentinula</taxon>
    </lineage>
</organism>
<feature type="compositionally biased region" description="Low complexity" evidence="1">
    <location>
        <begin position="184"/>
        <end position="212"/>
    </location>
</feature>
<dbReference type="PANTHER" id="PTHR10788:SF106">
    <property type="entry name" value="BCDNA.GH08860"/>
    <property type="match status" value="1"/>
</dbReference>
<feature type="region of interest" description="Disordered" evidence="1">
    <location>
        <begin position="96"/>
        <end position="219"/>
    </location>
</feature>
<dbReference type="Pfam" id="PF00982">
    <property type="entry name" value="Glyco_transf_20"/>
    <property type="match status" value="1"/>
</dbReference>
<reference evidence="2" key="1">
    <citation type="submission" date="2022-08" db="EMBL/GenBank/DDBJ databases">
        <authorList>
            <consortium name="DOE Joint Genome Institute"/>
            <person name="Min B."/>
            <person name="Riley R."/>
            <person name="Sierra-Patev S."/>
            <person name="Naranjo-Ortiz M."/>
            <person name="Looney B."/>
            <person name="Konkel Z."/>
            <person name="Slot J.C."/>
            <person name="Sakamoto Y."/>
            <person name="Steenwyk J.L."/>
            <person name="Rokas A."/>
            <person name="Carro J."/>
            <person name="Camarero S."/>
            <person name="Ferreira P."/>
            <person name="Molpeceres G."/>
            <person name="Ruiz-Duenas F.J."/>
            <person name="Serrano A."/>
            <person name="Henrissat B."/>
            <person name="Drula E."/>
            <person name="Hughes K.W."/>
            <person name="Mata J.L."/>
            <person name="Ishikawa N.K."/>
            <person name="Vargas-Isla R."/>
            <person name="Ushijima S."/>
            <person name="Smith C.A."/>
            <person name="Ahrendt S."/>
            <person name="Andreopoulos W."/>
            <person name="He G."/>
            <person name="Labutti K."/>
            <person name="Lipzen A."/>
            <person name="Ng V."/>
            <person name="Sandor L."/>
            <person name="Barry K."/>
            <person name="Martinez A.T."/>
            <person name="Xiao Y."/>
            <person name="Gibbons J.G."/>
            <person name="Terashima K."/>
            <person name="Hibbett D.S."/>
            <person name="Grigoriev I.V."/>
        </authorList>
    </citation>
    <scope>NUCLEOTIDE SEQUENCE</scope>
    <source>
        <strain evidence="2">Sp2 HRB7682 ss15</strain>
    </source>
</reference>
<accession>A0A9W9B028</accession>
<feature type="region of interest" description="Disordered" evidence="1">
    <location>
        <begin position="350"/>
        <end position="389"/>
    </location>
</feature>
<feature type="compositionally biased region" description="Basic residues" evidence="1">
    <location>
        <begin position="157"/>
        <end position="167"/>
    </location>
</feature>
<dbReference type="InterPro" id="IPR001830">
    <property type="entry name" value="Glyco_trans_20"/>
</dbReference>
<dbReference type="GO" id="GO:0003825">
    <property type="term" value="F:alpha,alpha-trehalose-phosphate synthase (UDP-forming) activity"/>
    <property type="evidence" value="ECO:0007669"/>
    <property type="project" value="TreeGrafter"/>
</dbReference>
<evidence type="ECO:0000313" key="2">
    <source>
        <dbReference type="EMBL" id="KAJ4494807.1"/>
    </source>
</evidence>
<name>A0A9W9B028_9AGAR</name>
<comment type="caution">
    <text evidence="2">The sequence shown here is derived from an EMBL/GenBank/DDBJ whole genome shotgun (WGS) entry which is preliminary data.</text>
</comment>
<dbReference type="Proteomes" id="UP001150238">
    <property type="component" value="Unassembled WGS sequence"/>
</dbReference>
<dbReference type="GO" id="GO:0005992">
    <property type="term" value="P:trehalose biosynthetic process"/>
    <property type="evidence" value="ECO:0007669"/>
    <property type="project" value="InterPro"/>
</dbReference>
<feature type="region of interest" description="Disordered" evidence="1">
    <location>
        <begin position="404"/>
        <end position="434"/>
    </location>
</feature>
<evidence type="ECO:0000313" key="3">
    <source>
        <dbReference type="Proteomes" id="UP001150238"/>
    </source>
</evidence>
<dbReference type="GO" id="GO:0004805">
    <property type="term" value="F:trehalose-phosphatase activity"/>
    <property type="evidence" value="ECO:0007669"/>
    <property type="project" value="TreeGrafter"/>
</dbReference>
<feature type="compositionally biased region" description="Pro residues" evidence="1">
    <location>
        <begin position="377"/>
        <end position="387"/>
    </location>
</feature>
<gene>
    <name evidence="2" type="ORF">C8J55DRAFT_554431</name>
</gene>
<dbReference type="GO" id="GO:0005946">
    <property type="term" value="C:alpha,alpha-trehalose-phosphate synthase complex (UDP-forming)"/>
    <property type="evidence" value="ECO:0007669"/>
    <property type="project" value="TreeGrafter"/>
</dbReference>